<accession>A0A6B3NHB0</accession>
<evidence type="ECO:0000256" key="4">
    <source>
        <dbReference type="ARBA" id="ARBA00022553"/>
    </source>
</evidence>
<dbReference type="Gene3D" id="3.30.559.10">
    <property type="entry name" value="Chloramphenicol acetyltransferase-like domain"/>
    <property type="match status" value="1"/>
</dbReference>
<organism evidence="6">
    <name type="scientific">Symploca sp. SIO1C4</name>
    <dbReference type="NCBI Taxonomy" id="2607765"/>
    <lineage>
        <taxon>Bacteria</taxon>
        <taxon>Bacillati</taxon>
        <taxon>Cyanobacteriota</taxon>
        <taxon>Cyanophyceae</taxon>
        <taxon>Coleofasciculales</taxon>
        <taxon>Coleofasciculaceae</taxon>
        <taxon>Symploca</taxon>
    </lineage>
</organism>
<dbReference type="FunFam" id="2.30.38.10:FF:000001">
    <property type="entry name" value="Non-ribosomal peptide synthetase PvdI"/>
    <property type="match status" value="2"/>
</dbReference>
<dbReference type="SUPFAM" id="SSF56801">
    <property type="entry name" value="Acetyl-CoA synthetase-like"/>
    <property type="match status" value="2"/>
</dbReference>
<dbReference type="SUPFAM" id="SSF53474">
    <property type="entry name" value="alpha/beta-Hydrolases"/>
    <property type="match status" value="1"/>
</dbReference>
<dbReference type="FunFam" id="3.40.50.980:FF:000001">
    <property type="entry name" value="Non-ribosomal peptide synthetase"/>
    <property type="match status" value="1"/>
</dbReference>
<feature type="non-terminal residue" evidence="6">
    <location>
        <position position="1"/>
    </location>
</feature>
<dbReference type="InterPro" id="IPR036736">
    <property type="entry name" value="ACP-like_sf"/>
</dbReference>
<dbReference type="EMBL" id="JAAHFQ010000249">
    <property type="protein sequence ID" value="NER28698.1"/>
    <property type="molecule type" value="Genomic_DNA"/>
</dbReference>
<dbReference type="CDD" id="cd12117">
    <property type="entry name" value="A_NRPS_Srf_like"/>
    <property type="match status" value="1"/>
</dbReference>
<dbReference type="InterPro" id="IPR020845">
    <property type="entry name" value="AMP-binding_CS"/>
</dbReference>
<evidence type="ECO:0000313" key="6">
    <source>
        <dbReference type="EMBL" id="NER28698.1"/>
    </source>
</evidence>
<dbReference type="FunFam" id="1.10.1200.10:FF:000005">
    <property type="entry name" value="Nonribosomal peptide synthetase 1"/>
    <property type="match status" value="2"/>
</dbReference>
<dbReference type="InterPro" id="IPR001242">
    <property type="entry name" value="Condensation_dom"/>
</dbReference>
<dbReference type="GO" id="GO:0043041">
    <property type="term" value="P:amino acid activation for nonribosomal peptide biosynthetic process"/>
    <property type="evidence" value="ECO:0007669"/>
    <property type="project" value="TreeGrafter"/>
</dbReference>
<proteinExistence type="inferred from homology"/>
<dbReference type="InterPro" id="IPR010071">
    <property type="entry name" value="AA_adenyl_dom"/>
</dbReference>
<dbReference type="InterPro" id="IPR025110">
    <property type="entry name" value="AMP-bd_C"/>
</dbReference>
<comment type="caution">
    <text evidence="6">The sequence shown here is derived from an EMBL/GenBank/DDBJ whole genome shotgun (WGS) entry which is preliminary data.</text>
</comment>
<dbReference type="CDD" id="cd19531">
    <property type="entry name" value="LCL_NRPS-like"/>
    <property type="match status" value="1"/>
</dbReference>
<keyword evidence="3" id="KW-0596">Phosphopantetheine</keyword>
<dbReference type="InterPro" id="IPR042099">
    <property type="entry name" value="ANL_N_sf"/>
</dbReference>
<dbReference type="NCBIfam" id="TIGR01733">
    <property type="entry name" value="AA-adenyl-dom"/>
    <property type="match status" value="1"/>
</dbReference>
<dbReference type="GO" id="GO:0008610">
    <property type="term" value="P:lipid biosynthetic process"/>
    <property type="evidence" value="ECO:0007669"/>
    <property type="project" value="UniProtKB-ARBA"/>
</dbReference>
<evidence type="ECO:0000256" key="2">
    <source>
        <dbReference type="ARBA" id="ARBA00006432"/>
    </source>
</evidence>
<dbReference type="GO" id="GO:0003824">
    <property type="term" value="F:catalytic activity"/>
    <property type="evidence" value="ECO:0007669"/>
    <property type="project" value="InterPro"/>
</dbReference>
<dbReference type="Gene3D" id="3.40.50.12780">
    <property type="entry name" value="N-terminal domain of ligase-like"/>
    <property type="match status" value="1"/>
</dbReference>
<name>A0A6B3NHB0_9CYAN</name>
<feature type="domain" description="Carrier" evidence="5">
    <location>
        <begin position="1349"/>
        <end position="1424"/>
    </location>
</feature>
<dbReference type="FunFam" id="3.30.300.30:FF:000010">
    <property type="entry name" value="Enterobactin synthetase component F"/>
    <property type="match status" value="2"/>
</dbReference>
<dbReference type="SMART" id="SM00823">
    <property type="entry name" value="PKS_PP"/>
    <property type="match status" value="2"/>
</dbReference>
<dbReference type="SUPFAM" id="SSF52777">
    <property type="entry name" value="CoA-dependent acyltransferases"/>
    <property type="match status" value="2"/>
</dbReference>
<dbReference type="InterPro" id="IPR029058">
    <property type="entry name" value="AB_hydrolase_fold"/>
</dbReference>
<dbReference type="InterPro" id="IPR023213">
    <property type="entry name" value="CAT-like_dom_sf"/>
</dbReference>
<dbReference type="GO" id="GO:0031177">
    <property type="term" value="F:phosphopantetheine binding"/>
    <property type="evidence" value="ECO:0007669"/>
    <property type="project" value="InterPro"/>
</dbReference>
<dbReference type="FunFam" id="3.40.50.12780:FF:000012">
    <property type="entry name" value="Non-ribosomal peptide synthetase"/>
    <property type="match status" value="1"/>
</dbReference>
<dbReference type="Pfam" id="PF00668">
    <property type="entry name" value="Condensation"/>
    <property type="match status" value="1"/>
</dbReference>
<reference evidence="6" key="1">
    <citation type="submission" date="2019-11" db="EMBL/GenBank/DDBJ databases">
        <title>Genomic insights into an expanded diversity of filamentous marine cyanobacteria reveals the extraordinary biosynthetic potential of Moorea and Okeania.</title>
        <authorList>
            <person name="Ferreira Leao T."/>
            <person name="Wang M."/>
            <person name="Moss N."/>
            <person name="Da Silva R."/>
            <person name="Sanders J."/>
            <person name="Nurk S."/>
            <person name="Gurevich A."/>
            <person name="Humphrey G."/>
            <person name="Reher R."/>
            <person name="Zhu Q."/>
            <person name="Belda-Ferre P."/>
            <person name="Glukhov E."/>
            <person name="Rex R."/>
            <person name="Dorrestein P.C."/>
            <person name="Knight R."/>
            <person name="Pevzner P."/>
            <person name="Gerwick W.H."/>
            <person name="Gerwick L."/>
        </authorList>
    </citation>
    <scope>NUCLEOTIDE SEQUENCE</scope>
    <source>
        <strain evidence="6">SIO1C4</strain>
    </source>
</reference>
<dbReference type="InterPro" id="IPR000873">
    <property type="entry name" value="AMP-dep_synth/lig_dom"/>
</dbReference>
<dbReference type="FunFam" id="3.30.559.30:FF:000001">
    <property type="entry name" value="Non-ribosomal peptide synthetase"/>
    <property type="match status" value="1"/>
</dbReference>
<dbReference type="Gene3D" id="3.40.50.1820">
    <property type="entry name" value="alpha/beta hydrolase"/>
    <property type="match status" value="1"/>
</dbReference>
<dbReference type="Pfam" id="PF00975">
    <property type="entry name" value="Thioesterase"/>
    <property type="match status" value="1"/>
</dbReference>
<dbReference type="PANTHER" id="PTHR45527:SF1">
    <property type="entry name" value="FATTY ACID SYNTHASE"/>
    <property type="match status" value="1"/>
</dbReference>
<dbReference type="PANTHER" id="PTHR45527">
    <property type="entry name" value="NONRIBOSOMAL PEPTIDE SYNTHETASE"/>
    <property type="match status" value="1"/>
</dbReference>
<protein>
    <submittedName>
        <fullName evidence="6">Amino acid adenylation domain-containing protein</fullName>
    </submittedName>
</protein>
<dbReference type="FunFam" id="3.30.559.10:FF:000012">
    <property type="entry name" value="Non-ribosomal peptide synthetase"/>
    <property type="match status" value="1"/>
</dbReference>
<dbReference type="Pfam" id="PF00501">
    <property type="entry name" value="AMP-binding"/>
    <property type="match status" value="2"/>
</dbReference>
<dbReference type="SUPFAM" id="SSF47336">
    <property type="entry name" value="ACP-like"/>
    <property type="match status" value="2"/>
</dbReference>
<dbReference type="InterPro" id="IPR045851">
    <property type="entry name" value="AMP-bd_C_sf"/>
</dbReference>
<dbReference type="PROSITE" id="PS50075">
    <property type="entry name" value="CARRIER"/>
    <property type="match status" value="2"/>
</dbReference>
<keyword evidence="4" id="KW-0597">Phosphoprotein</keyword>
<comment type="cofactor">
    <cofactor evidence="1">
        <name>pantetheine 4'-phosphate</name>
        <dbReference type="ChEBI" id="CHEBI:47942"/>
    </cofactor>
</comment>
<dbReference type="Gene3D" id="3.30.559.30">
    <property type="entry name" value="Nonribosomal peptide synthetase, condensation domain"/>
    <property type="match status" value="1"/>
</dbReference>
<dbReference type="GO" id="GO:0005829">
    <property type="term" value="C:cytosol"/>
    <property type="evidence" value="ECO:0007669"/>
    <property type="project" value="TreeGrafter"/>
</dbReference>
<dbReference type="Pfam" id="PF00550">
    <property type="entry name" value="PP-binding"/>
    <property type="match status" value="2"/>
</dbReference>
<dbReference type="Gene3D" id="3.40.50.980">
    <property type="match status" value="2"/>
</dbReference>
<dbReference type="InterPro" id="IPR001031">
    <property type="entry name" value="Thioesterase"/>
</dbReference>
<dbReference type="GO" id="GO:0044550">
    <property type="term" value="P:secondary metabolite biosynthetic process"/>
    <property type="evidence" value="ECO:0007669"/>
    <property type="project" value="UniProtKB-ARBA"/>
</dbReference>
<gene>
    <name evidence="6" type="ORF">F6J89_13950</name>
</gene>
<dbReference type="Pfam" id="PF13193">
    <property type="entry name" value="AMP-binding_C"/>
    <property type="match status" value="2"/>
</dbReference>
<evidence type="ECO:0000259" key="5">
    <source>
        <dbReference type="PROSITE" id="PS50075"/>
    </source>
</evidence>
<evidence type="ECO:0000256" key="1">
    <source>
        <dbReference type="ARBA" id="ARBA00001957"/>
    </source>
</evidence>
<dbReference type="InterPro" id="IPR020806">
    <property type="entry name" value="PKS_PP-bd"/>
</dbReference>
<dbReference type="Gene3D" id="1.10.1200.10">
    <property type="entry name" value="ACP-like"/>
    <property type="match status" value="2"/>
</dbReference>
<comment type="similarity">
    <text evidence="2">Belongs to the ATP-dependent AMP-binding enzyme family.</text>
</comment>
<feature type="domain" description="Carrier" evidence="5">
    <location>
        <begin position="286"/>
        <end position="361"/>
    </location>
</feature>
<dbReference type="Gene3D" id="2.30.38.10">
    <property type="entry name" value="Luciferase, Domain 3"/>
    <property type="match status" value="1"/>
</dbReference>
<dbReference type="InterPro" id="IPR009081">
    <property type="entry name" value="PP-bd_ACP"/>
</dbReference>
<dbReference type="Gene3D" id="3.30.300.30">
    <property type="match status" value="2"/>
</dbReference>
<evidence type="ECO:0000256" key="3">
    <source>
        <dbReference type="ARBA" id="ARBA00022450"/>
    </source>
</evidence>
<sequence length="1699" mass="191418">QESLLPGPDLLERLRQDRITHVTLPPSALAAMAVEKLPDLKVMVVAGEATSVELAQQWSDGISFFNAYGPTESTVCATMAPYVRGSGKLPIGRPIANTQVYLLDEYLQEVPLGVPGELYIASVGLARGYLHREQLTAQRFIANPFSSEPTARLYKTGDLGRYLADGSIEYLGRIDHQVKIRGFRIELGEIEAVLTQHQAVEQAVVIAREDNPGDKRLVAYVVSNSQTVPTNRELHRFLGDKLPNYMVPHALIILEVFPLTPNGKVDRRALPAPDSYSFIFSNNYVAPSNPTEEALVAIWSQLLGLEKIGIDDNFFELGGHSLLAAQVISRSQQALGVEIPPQSLFENPTVATLAEAIAQFQNKGADLSAYQAIPPRENREPAPLSFSQQQLWFFDQLEPHNSFYNIPWAVRLRGNLNVAVLQTTLDTIVIRHEILRTTVIVNNGNPIQVINAPTSVELQIIDLQQYGETEQETQVQQWLLQESQRCFNLESDQMLRACLLQLAPQEHILLLVMHHIASDGWSMGILWQEFGELYQAYLNGKPSPLPTLPIQYSDFAVWQKQWLSQEKQEKQLNYWKQKLAGANPLLELPTDYPRPPVQTYRGGSQSLQLSASLSTSLHQLAHRQGVTLYMTLLATFTTLLFRYSHQQDILIGSPIAGRHRKEIDSLIGFFVNTLVLRTDLSANPSFEQLLRRVRKVALEAYSHQDLPFSKLVEKLNPKRSLSYHPLFQVMFVLDNPLDLESKLLNLTVTPVEVETATAQFDLVLSVKQKEGLLLTTWQYNRDLFEPATITRMSRNFETLLSSIVSNPQQSIATLPLLTTAQRQQLVEQWNNTYTEYPQNKCIHQLFEQQVELTPEAIALVFEDKQLTYKQLNNRANQLAHYLQQLGVKPDILVGICAERSLEMIVGILAILKAGGAYVPLDSQYPQERLALMLSDSKVSVLLTQEKLLIKLPKHPAEVVCLDTYWQNINQGHEDNPISVTKVDNLAYICYTSGSTGKPKGVSVPHRGVVRLVKETNYIDFSSKEVFLQLAPISFDASTFEIWGSLLNGAKLVIMPVKTPSLEALGQVIRRYQVSTLWLTAGLFHLMVDEQIQDLKPVRQLLAGGDVLSVSHVHRVLLELPECQLINGYGPTENTTFTCCYKITKSSQNGNSIPIGTAIANTQVYILDTYLQPLPIGVPGELYIGGDGLAKGYLNRPQLNSEKFISNPFSNQPGSRLYRTGDKVRYLPDGNIEFLGRIDHQVKIRGFRIELGEIEAILTQHPAVEQTVVIVREDVPGDKRLVAYIVTNSPAVPSNRELHRFLRDKLPDYMVPSAFILLDTLPLTPNGKLNRQSLPIPNKSNYQIVTTFVAPRNELELQLVKIWEKLIGVKPIGIKDNFFELGGHSLLAISLWTELEKLIKHKLPLTTLFQFPTIEQLATVIKQQGWSELYSSLVPIQPCGSKPPLFFLNASSYTNKFVSCLGHEQPFYSLSILGLKNLFEKQLSHLRIEDIAKQFIEDMHTIQPNGPYFLVAYCLDTKLAFEMAQQLQAQGQEVALLALIDAVWEPRNLGIYSHLYNFFQFGADYLITKAKGRFKFIKEKLIEYITNIREKFYFRTESALSRHLQAIQLIKAFEQATDNYMPQPYPGKITLFLASELRINNSPTLEELAEKGLEIHEIPGYHLSMFKEPNVKVLTEKLKACLETVQTDNSKTNIKANKGV</sequence>
<dbReference type="PROSITE" id="PS00455">
    <property type="entry name" value="AMP_BINDING"/>
    <property type="match status" value="1"/>
</dbReference>